<gene>
    <name evidence="4" type="ORF">GQ43DRAFT_460982</name>
</gene>
<dbReference type="Pfam" id="PF03171">
    <property type="entry name" value="2OG-FeII_Oxy"/>
    <property type="match status" value="1"/>
</dbReference>
<reference evidence="4" key="1">
    <citation type="journal article" date="2020" name="Stud. Mycol.">
        <title>101 Dothideomycetes genomes: a test case for predicting lifestyles and emergence of pathogens.</title>
        <authorList>
            <person name="Haridas S."/>
            <person name="Albert R."/>
            <person name="Binder M."/>
            <person name="Bloem J."/>
            <person name="Labutti K."/>
            <person name="Salamov A."/>
            <person name="Andreopoulos B."/>
            <person name="Baker S."/>
            <person name="Barry K."/>
            <person name="Bills G."/>
            <person name="Bluhm B."/>
            <person name="Cannon C."/>
            <person name="Castanera R."/>
            <person name="Culley D."/>
            <person name="Daum C."/>
            <person name="Ezra D."/>
            <person name="Gonzalez J."/>
            <person name="Henrissat B."/>
            <person name="Kuo A."/>
            <person name="Liang C."/>
            <person name="Lipzen A."/>
            <person name="Lutzoni F."/>
            <person name="Magnuson J."/>
            <person name="Mondo S."/>
            <person name="Nolan M."/>
            <person name="Ohm R."/>
            <person name="Pangilinan J."/>
            <person name="Park H.-J."/>
            <person name="Ramirez L."/>
            <person name="Alfaro M."/>
            <person name="Sun H."/>
            <person name="Tritt A."/>
            <person name="Yoshinaga Y."/>
            <person name="Zwiers L.-H."/>
            <person name="Turgeon B."/>
            <person name="Goodwin S."/>
            <person name="Spatafora J."/>
            <person name="Crous P."/>
            <person name="Grigoriev I."/>
        </authorList>
    </citation>
    <scope>NUCLEOTIDE SEQUENCE</scope>
    <source>
        <strain evidence="4">ATCC 74209</strain>
    </source>
</reference>
<keyword evidence="5" id="KW-1185">Reference proteome</keyword>
<evidence type="ECO:0000313" key="5">
    <source>
        <dbReference type="Proteomes" id="UP000799536"/>
    </source>
</evidence>
<accession>A0A9P4JTJ0</accession>
<dbReference type="GO" id="GO:0046872">
    <property type="term" value="F:metal ion binding"/>
    <property type="evidence" value="ECO:0007669"/>
    <property type="project" value="UniProtKB-KW"/>
</dbReference>
<dbReference type="OrthoDB" id="288590at2759"/>
<dbReference type="Proteomes" id="UP000799536">
    <property type="component" value="Unassembled WGS sequence"/>
</dbReference>
<dbReference type="PANTHER" id="PTHR47990">
    <property type="entry name" value="2-OXOGLUTARATE (2OG) AND FE(II)-DEPENDENT OXYGENASE SUPERFAMILY PROTEIN-RELATED"/>
    <property type="match status" value="1"/>
</dbReference>
<dbReference type="SUPFAM" id="SSF51197">
    <property type="entry name" value="Clavaminate synthase-like"/>
    <property type="match status" value="1"/>
</dbReference>
<evidence type="ECO:0000313" key="4">
    <source>
        <dbReference type="EMBL" id="KAF2204131.1"/>
    </source>
</evidence>
<dbReference type="FunFam" id="2.60.120.330:FF:000051">
    <property type="entry name" value="Clavaminate synthase-like protein"/>
    <property type="match status" value="1"/>
</dbReference>
<dbReference type="InterPro" id="IPR027443">
    <property type="entry name" value="IPNS-like_sf"/>
</dbReference>
<keyword evidence="2" id="KW-0560">Oxidoreductase</keyword>
<evidence type="ECO:0000256" key="1">
    <source>
        <dbReference type="ARBA" id="ARBA00008056"/>
    </source>
</evidence>
<dbReference type="EMBL" id="ML993883">
    <property type="protein sequence ID" value="KAF2204131.1"/>
    <property type="molecule type" value="Genomic_DNA"/>
</dbReference>
<protein>
    <submittedName>
        <fullName evidence="4">Clavaminate synthase-like protein</fullName>
    </submittedName>
</protein>
<dbReference type="InterPro" id="IPR050231">
    <property type="entry name" value="Iron_ascorbate_oxido_reductase"/>
</dbReference>
<sequence>MTSFNAQKSDIPVIDISIPSSETPHQILHAASTYGFLFIKNDNVIPQQDIDRMFDVSRNFFHSPISEKAPYSIHSETSGGKNRGWVGMQAESLNEHEKQGDPKEAFNMAEPTIEPPQPLPPILDASRDLITSFQTQCHALCNTILTHLAAALDIASSSGGAHWFAERHDQLKGTSGTIFRLLYYPPTKGSDSTSIRAGAHSDYGSLTLLFRKPTTSSQTNLSENGLELLTPSGSWSPVPINPSPSTLSNPPILVNIGDLLSFWTRGLLRSTVHRVVFNENENGRSAERYSMAYFCHPVDDAVLEGIPSTLVQEFEGEDEQRRKLGLGEGEGEVVLTARQHLDRRLRVTYGLKE</sequence>
<dbReference type="GO" id="GO:0016491">
    <property type="term" value="F:oxidoreductase activity"/>
    <property type="evidence" value="ECO:0007669"/>
    <property type="project" value="UniProtKB-KW"/>
</dbReference>
<keyword evidence="2" id="KW-0408">Iron</keyword>
<comment type="caution">
    <text evidence="4">The sequence shown here is derived from an EMBL/GenBank/DDBJ whole genome shotgun (WGS) entry which is preliminary data.</text>
</comment>
<proteinExistence type="inferred from homology"/>
<dbReference type="Gene3D" id="2.60.120.330">
    <property type="entry name" value="B-lactam Antibiotic, Isopenicillin N Synthase, Chain"/>
    <property type="match status" value="1"/>
</dbReference>
<dbReference type="PROSITE" id="PS51471">
    <property type="entry name" value="FE2OG_OXY"/>
    <property type="match status" value="1"/>
</dbReference>
<dbReference type="GO" id="GO:0044283">
    <property type="term" value="P:small molecule biosynthetic process"/>
    <property type="evidence" value="ECO:0007669"/>
    <property type="project" value="UniProtKB-ARBA"/>
</dbReference>
<dbReference type="InterPro" id="IPR026992">
    <property type="entry name" value="DIOX_N"/>
</dbReference>
<dbReference type="InterPro" id="IPR005123">
    <property type="entry name" value="Oxoglu/Fe-dep_dioxygenase_dom"/>
</dbReference>
<keyword evidence="2" id="KW-0479">Metal-binding</keyword>
<dbReference type="AlphaFoldDB" id="A0A9P4JTJ0"/>
<dbReference type="InterPro" id="IPR044861">
    <property type="entry name" value="IPNS-like_FE2OG_OXY"/>
</dbReference>
<dbReference type="Pfam" id="PF14226">
    <property type="entry name" value="DIOX_N"/>
    <property type="match status" value="1"/>
</dbReference>
<comment type="similarity">
    <text evidence="1 2">Belongs to the iron/ascorbate-dependent oxidoreductase family.</text>
</comment>
<evidence type="ECO:0000259" key="3">
    <source>
        <dbReference type="PROSITE" id="PS51471"/>
    </source>
</evidence>
<name>A0A9P4JTJ0_9PLEO</name>
<organism evidence="4 5">
    <name type="scientific">Delitschia confertaspora ATCC 74209</name>
    <dbReference type="NCBI Taxonomy" id="1513339"/>
    <lineage>
        <taxon>Eukaryota</taxon>
        <taxon>Fungi</taxon>
        <taxon>Dikarya</taxon>
        <taxon>Ascomycota</taxon>
        <taxon>Pezizomycotina</taxon>
        <taxon>Dothideomycetes</taxon>
        <taxon>Pleosporomycetidae</taxon>
        <taxon>Pleosporales</taxon>
        <taxon>Delitschiaceae</taxon>
        <taxon>Delitschia</taxon>
    </lineage>
</organism>
<evidence type="ECO:0000256" key="2">
    <source>
        <dbReference type="RuleBase" id="RU003682"/>
    </source>
</evidence>
<feature type="domain" description="Fe2OG dioxygenase" evidence="3">
    <location>
        <begin position="174"/>
        <end position="297"/>
    </location>
</feature>